<proteinExistence type="predicted"/>
<dbReference type="AlphaFoldDB" id="A0A087VYN8"/>
<keyword evidence="1" id="KW-1133">Transmembrane helix</keyword>
<keyword evidence="3" id="KW-1185">Reference proteome</keyword>
<evidence type="ECO:0000313" key="2">
    <source>
        <dbReference type="EMBL" id="CDI97452.1"/>
    </source>
</evidence>
<organism evidence="2 3">
    <name type="scientific">Echinococcus multilocularis</name>
    <name type="common">Fox tapeworm</name>
    <dbReference type="NCBI Taxonomy" id="6211"/>
    <lineage>
        <taxon>Eukaryota</taxon>
        <taxon>Metazoa</taxon>
        <taxon>Spiralia</taxon>
        <taxon>Lophotrochozoa</taxon>
        <taxon>Platyhelminthes</taxon>
        <taxon>Cestoda</taxon>
        <taxon>Eucestoda</taxon>
        <taxon>Cyclophyllidea</taxon>
        <taxon>Taeniidae</taxon>
        <taxon>Echinococcus</taxon>
    </lineage>
</organism>
<name>A0A087VYN8_ECHMU</name>
<keyword evidence="1" id="KW-0472">Membrane</keyword>
<reference evidence="2" key="2">
    <citation type="submission" date="2015-11" db="EMBL/GenBank/DDBJ databases">
        <authorList>
            <person name="Zhang Y."/>
            <person name="Guo Z."/>
        </authorList>
    </citation>
    <scope>NUCLEOTIDE SEQUENCE</scope>
</reference>
<evidence type="ECO:0000313" key="3">
    <source>
        <dbReference type="Proteomes" id="UP000017246"/>
    </source>
</evidence>
<sequence>MHDCKGFWRRFLFVPFGGGVVDAAVAVARDRSTPGRQRSAHACAYVRGIRRLDRCGGGSASAVGDAGGRVRVYAPSCVVWLGCGVTCAVAVLRCFMLLLLLVQLLMLAP</sequence>
<gene>
    <name evidence="2" type="ORF">EmuJ_000123000</name>
</gene>
<protein>
    <submittedName>
        <fullName evidence="2">Uncharacterized protein</fullName>
    </submittedName>
</protein>
<accession>A0A087VYN8</accession>
<dbReference type="EMBL" id="LN902844">
    <property type="protein sequence ID" value="CDI97452.1"/>
    <property type="molecule type" value="Genomic_DNA"/>
</dbReference>
<feature type="transmembrane region" description="Helical" evidence="1">
    <location>
        <begin position="78"/>
        <end position="106"/>
    </location>
</feature>
<reference evidence="2" key="1">
    <citation type="journal article" date="2013" name="Nature">
        <title>The genomes of four tapeworm species reveal adaptations to parasitism.</title>
        <authorList>
            <person name="Tsai I.J."/>
            <person name="Zarowiecki M."/>
            <person name="Holroyd N."/>
            <person name="Garciarrubio A."/>
            <person name="Sanchez-Flores A."/>
            <person name="Brooks K.L."/>
            <person name="Tracey A."/>
            <person name="Bobes R.J."/>
            <person name="Fragoso G."/>
            <person name="Sciutto E."/>
            <person name="Aslett M."/>
            <person name="Beasley H."/>
            <person name="Bennett H.M."/>
            <person name="Cai J."/>
            <person name="Camicia F."/>
            <person name="Clark R."/>
            <person name="Cucher M."/>
            <person name="De Silva N."/>
            <person name="Day T.A."/>
            <person name="Deplazes P."/>
            <person name="Estrada K."/>
            <person name="Fernandez C."/>
            <person name="Holland P.W."/>
            <person name="Hou J."/>
            <person name="Hu S."/>
            <person name="Huckvale T."/>
            <person name="Hung S.S."/>
            <person name="Kamenetzky L."/>
            <person name="Keane J.A."/>
            <person name="Kiss F."/>
            <person name="Koziol U."/>
            <person name="Lambert O."/>
            <person name="Liu K."/>
            <person name="Luo X."/>
            <person name="Luo Y."/>
            <person name="Macchiaroli N."/>
            <person name="Nichol S."/>
            <person name="Paps J."/>
            <person name="Parkinson J."/>
            <person name="Pouchkina-Stantcheva N."/>
            <person name="Riddiford N."/>
            <person name="Rosenzvit M."/>
            <person name="Salinas G."/>
            <person name="Wasmuth J.D."/>
            <person name="Zamanian M."/>
            <person name="Zheng Y."/>
            <person name="Cai X."/>
            <person name="Soberon X."/>
            <person name="Olson P.D."/>
            <person name="Laclette J.P."/>
            <person name="Brehm K."/>
            <person name="Berriman M."/>
            <person name="Garciarrubio A."/>
            <person name="Bobes R.J."/>
            <person name="Fragoso G."/>
            <person name="Sanchez-Flores A."/>
            <person name="Estrada K."/>
            <person name="Cevallos M.A."/>
            <person name="Morett E."/>
            <person name="Gonzalez V."/>
            <person name="Portillo T."/>
            <person name="Ochoa-Leyva A."/>
            <person name="Jose M.V."/>
            <person name="Sciutto E."/>
            <person name="Landa A."/>
            <person name="Jimenez L."/>
            <person name="Valdes V."/>
            <person name="Carrero J.C."/>
            <person name="Larralde C."/>
            <person name="Morales-Montor J."/>
            <person name="Limon-Lason J."/>
            <person name="Soberon X."/>
            <person name="Laclette J.P."/>
        </authorList>
    </citation>
    <scope>NUCLEOTIDE SEQUENCE [LARGE SCALE GENOMIC DNA]</scope>
</reference>
<keyword evidence="1" id="KW-0812">Transmembrane</keyword>
<dbReference type="Proteomes" id="UP000017246">
    <property type="component" value="Unassembled WGS sequence"/>
</dbReference>
<evidence type="ECO:0000256" key="1">
    <source>
        <dbReference type="SAM" id="Phobius"/>
    </source>
</evidence>